<dbReference type="InParanoid" id="A0A2J6TE10"/>
<dbReference type="SMART" id="SM00490">
    <property type="entry name" value="HELICc"/>
    <property type="match status" value="1"/>
</dbReference>
<dbReference type="PROSITE" id="PS00690">
    <property type="entry name" value="DEAH_ATP_HELICASE"/>
    <property type="match status" value="1"/>
</dbReference>
<evidence type="ECO:0000313" key="8">
    <source>
        <dbReference type="Proteomes" id="UP000235371"/>
    </source>
</evidence>
<dbReference type="OrthoDB" id="5600252at2759"/>
<dbReference type="InterPro" id="IPR007502">
    <property type="entry name" value="Helicase-assoc_dom"/>
</dbReference>
<evidence type="ECO:0000256" key="1">
    <source>
        <dbReference type="ARBA" id="ARBA00012552"/>
    </source>
</evidence>
<evidence type="ECO:0000256" key="2">
    <source>
        <dbReference type="ARBA" id="ARBA00022741"/>
    </source>
</evidence>
<dbReference type="CDD" id="cd18791">
    <property type="entry name" value="SF2_C_RHA"/>
    <property type="match status" value="1"/>
</dbReference>
<dbReference type="AlphaFoldDB" id="A0A2J6TE10"/>
<dbReference type="PANTHER" id="PTHR18934">
    <property type="entry name" value="ATP-DEPENDENT RNA HELICASE"/>
    <property type="match status" value="1"/>
</dbReference>
<dbReference type="GeneID" id="36581513"/>
<dbReference type="EC" id="3.6.4.13" evidence="1"/>
<feature type="domain" description="Helicase C-terminal" evidence="6">
    <location>
        <begin position="243"/>
        <end position="417"/>
    </location>
</feature>
<dbReference type="Gene3D" id="1.20.120.1080">
    <property type="match status" value="1"/>
</dbReference>
<keyword evidence="3 7" id="KW-0378">Hydrolase</keyword>
<feature type="domain" description="Helicase ATP-binding" evidence="5">
    <location>
        <begin position="1"/>
        <end position="166"/>
    </location>
</feature>
<keyword evidence="8" id="KW-1185">Reference proteome</keyword>
<evidence type="ECO:0000259" key="6">
    <source>
        <dbReference type="PROSITE" id="PS51194"/>
    </source>
</evidence>
<evidence type="ECO:0000313" key="7">
    <source>
        <dbReference type="EMBL" id="PMD61229.1"/>
    </source>
</evidence>
<dbReference type="RefSeq" id="XP_024738133.1">
    <property type="nucleotide sequence ID" value="XM_024873433.1"/>
</dbReference>
<dbReference type="InterPro" id="IPR014001">
    <property type="entry name" value="Helicase_ATP-bd"/>
</dbReference>
<dbReference type="Gene3D" id="3.40.50.300">
    <property type="entry name" value="P-loop containing nucleotide triphosphate hydrolases"/>
    <property type="match status" value="2"/>
</dbReference>
<dbReference type="InterPro" id="IPR011545">
    <property type="entry name" value="DEAD/DEAH_box_helicase_dom"/>
</dbReference>
<dbReference type="InterPro" id="IPR027417">
    <property type="entry name" value="P-loop_NTPase"/>
</dbReference>
<dbReference type="Pfam" id="PF00270">
    <property type="entry name" value="DEAD"/>
    <property type="match status" value="1"/>
</dbReference>
<dbReference type="SUPFAM" id="SSF52540">
    <property type="entry name" value="P-loop containing nucleoside triphosphate hydrolases"/>
    <property type="match status" value="1"/>
</dbReference>
<feature type="non-terminal residue" evidence="7">
    <location>
        <position position="619"/>
    </location>
</feature>
<dbReference type="Pfam" id="PF00271">
    <property type="entry name" value="Helicase_C"/>
    <property type="match status" value="1"/>
</dbReference>
<name>A0A2J6TE10_9HELO</name>
<evidence type="ECO:0000259" key="5">
    <source>
        <dbReference type="PROSITE" id="PS51192"/>
    </source>
</evidence>
<proteinExistence type="predicted"/>
<dbReference type="CDD" id="cd17917">
    <property type="entry name" value="DEXHc_RHA-like"/>
    <property type="match status" value="1"/>
</dbReference>
<dbReference type="PROSITE" id="PS51192">
    <property type="entry name" value="HELICASE_ATP_BIND_1"/>
    <property type="match status" value="1"/>
</dbReference>
<dbReference type="GO" id="GO:0005524">
    <property type="term" value="F:ATP binding"/>
    <property type="evidence" value="ECO:0007669"/>
    <property type="project" value="UniProtKB-KW"/>
</dbReference>
<dbReference type="PANTHER" id="PTHR18934:SF145">
    <property type="entry name" value="ATP-DEPENDENT RNA HELICASE DHX57-RELATED"/>
    <property type="match status" value="1"/>
</dbReference>
<evidence type="ECO:0000256" key="4">
    <source>
        <dbReference type="ARBA" id="ARBA00022840"/>
    </source>
</evidence>
<reference evidence="7 8" key="1">
    <citation type="submission" date="2016-04" db="EMBL/GenBank/DDBJ databases">
        <title>A degradative enzymes factory behind the ericoid mycorrhizal symbiosis.</title>
        <authorList>
            <consortium name="DOE Joint Genome Institute"/>
            <person name="Martino E."/>
            <person name="Morin E."/>
            <person name="Grelet G."/>
            <person name="Kuo A."/>
            <person name="Kohler A."/>
            <person name="Daghino S."/>
            <person name="Barry K."/>
            <person name="Choi C."/>
            <person name="Cichocki N."/>
            <person name="Clum A."/>
            <person name="Copeland A."/>
            <person name="Hainaut M."/>
            <person name="Haridas S."/>
            <person name="Labutti K."/>
            <person name="Lindquist E."/>
            <person name="Lipzen A."/>
            <person name="Khouja H.-R."/>
            <person name="Murat C."/>
            <person name="Ohm R."/>
            <person name="Olson A."/>
            <person name="Spatafora J."/>
            <person name="Veneault-Fourrey C."/>
            <person name="Henrissat B."/>
            <person name="Grigoriev I."/>
            <person name="Martin F."/>
            <person name="Perotto S."/>
        </authorList>
    </citation>
    <scope>NUCLEOTIDE SEQUENCE [LARGE SCALE GENOMIC DNA]</scope>
    <source>
        <strain evidence="7 8">E</strain>
    </source>
</reference>
<protein>
    <recommendedName>
        <fullName evidence="1">RNA helicase</fullName>
        <ecNumber evidence="1">3.6.4.13</ecNumber>
    </recommendedName>
</protein>
<accession>A0A2J6TE10</accession>
<sequence>IILGATGSGKTTQVPQIILEDGIADGLGGNINIICTQPRRIAAVTVAHRVASERNESVGDTVGYHIKYDKRLPRPGGSITYCTTGVLLRQLQTGSDEILDTTSHIIIDEVHERNLQTDFLLTILKQALDSRRKARKPVPKLVLMSATIDPALFSEYLEIAGDHGENIPCPWLDVPGRTYPVMEIFLDDLKEQLVKSHSKAELHFLTNRETSKYEKAERLFEISPSGTLEASEIIVPLDLMAATIAHLAKTTPSDGAILAFLPGMAEINALNLFLLGERPLGVNFADTSKFKLCLIHSGLRAKQWEAFAGVPAGCRKIIIATNIAETSITIPEVQHVVDSGEHRENGYNHASKTTSLSTVWISKSSAKQRAGRAGRVQKGNYYALYSRTRRDSLKAVQTPEIHRADLQDVCLQIKKQSSQFPIRDFLAAAPEPPLASAVDSAIEALQQLDALDADEQLTGLGQVLSTLPLHPSLGKLVVLGITFRCFDALLLLSAATAGKGLFYDRASKEQRLRLSLNSQSDHITTINAFRKTRRLRDLEGAYQAFYNCETLACIDPDKFDAIDQTMRNVEDTLISTTLLPYPEPSGILDSQRGPPSLNENSENIALIKALALSCFPGHI</sequence>
<keyword evidence="4" id="KW-0067">ATP-binding</keyword>
<dbReference type="GO" id="GO:0016787">
    <property type="term" value="F:hydrolase activity"/>
    <property type="evidence" value="ECO:0007669"/>
    <property type="project" value="UniProtKB-KW"/>
</dbReference>
<dbReference type="PROSITE" id="PS51194">
    <property type="entry name" value="HELICASE_CTER"/>
    <property type="match status" value="1"/>
</dbReference>
<dbReference type="GO" id="GO:0003723">
    <property type="term" value="F:RNA binding"/>
    <property type="evidence" value="ECO:0007669"/>
    <property type="project" value="TreeGrafter"/>
</dbReference>
<dbReference type="SMART" id="SM00487">
    <property type="entry name" value="DEXDc"/>
    <property type="match status" value="1"/>
</dbReference>
<dbReference type="Pfam" id="PF04408">
    <property type="entry name" value="WHD_HA2"/>
    <property type="match status" value="1"/>
</dbReference>
<dbReference type="InterPro" id="IPR001650">
    <property type="entry name" value="Helicase_C-like"/>
</dbReference>
<dbReference type="SMART" id="SM00847">
    <property type="entry name" value="HA2"/>
    <property type="match status" value="1"/>
</dbReference>
<dbReference type="InterPro" id="IPR002464">
    <property type="entry name" value="DNA/RNA_helicase_DEAH_CS"/>
</dbReference>
<dbReference type="InterPro" id="IPR048333">
    <property type="entry name" value="HA2_WH"/>
</dbReference>
<dbReference type="STRING" id="1095630.A0A2J6TE10"/>
<organism evidence="7 8">
    <name type="scientific">Hyaloscypha bicolor E</name>
    <dbReference type="NCBI Taxonomy" id="1095630"/>
    <lineage>
        <taxon>Eukaryota</taxon>
        <taxon>Fungi</taxon>
        <taxon>Dikarya</taxon>
        <taxon>Ascomycota</taxon>
        <taxon>Pezizomycotina</taxon>
        <taxon>Leotiomycetes</taxon>
        <taxon>Helotiales</taxon>
        <taxon>Hyaloscyphaceae</taxon>
        <taxon>Hyaloscypha</taxon>
        <taxon>Hyaloscypha bicolor</taxon>
    </lineage>
</organism>
<keyword evidence="2" id="KW-0547">Nucleotide-binding</keyword>
<dbReference type="Proteomes" id="UP000235371">
    <property type="component" value="Unassembled WGS sequence"/>
</dbReference>
<dbReference type="GO" id="GO:0003724">
    <property type="term" value="F:RNA helicase activity"/>
    <property type="evidence" value="ECO:0007669"/>
    <property type="project" value="UniProtKB-EC"/>
</dbReference>
<dbReference type="EMBL" id="KZ613786">
    <property type="protein sequence ID" value="PMD61229.1"/>
    <property type="molecule type" value="Genomic_DNA"/>
</dbReference>
<evidence type="ECO:0000256" key="3">
    <source>
        <dbReference type="ARBA" id="ARBA00022801"/>
    </source>
</evidence>
<gene>
    <name evidence="7" type="ORF">K444DRAFT_510249</name>
</gene>
<feature type="non-terminal residue" evidence="7">
    <location>
        <position position="1"/>
    </location>
</feature>
<dbReference type="GO" id="GO:1990904">
    <property type="term" value="C:ribonucleoprotein complex"/>
    <property type="evidence" value="ECO:0007669"/>
    <property type="project" value="UniProtKB-ARBA"/>
</dbReference>